<accession>A0A7W7VYE1</accession>
<evidence type="ECO:0000313" key="2">
    <source>
        <dbReference type="EMBL" id="MBB4926953.1"/>
    </source>
</evidence>
<dbReference type="RefSeq" id="WP_184940756.1">
    <property type="nucleotide sequence ID" value="NZ_JACHJV010000001.1"/>
</dbReference>
<comment type="caution">
    <text evidence="2">The sequence shown here is derived from an EMBL/GenBank/DDBJ whole genome shotgun (WGS) entry which is preliminary data.</text>
</comment>
<proteinExistence type="predicted"/>
<dbReference type="Gene3D" id="3.40.50.10540">
    <property type="entry name" value="Crotonobetainyl-coa:carnitine coa-transferase, domain 1"/>
    <property type="match status" value="2"/>
</dbReference>
<sequence length="590" mass="61609">MPRSSVNQPGVADDPSLHLSGKPIKQSAPLAGVPLVAVGEGTAVHLATRHLLALGCSPRPTGGEQGASGQGLRDGVAGWLSLGADTDTDTGRRGLPQVECVIDWAGPVRLPLGGEAEVQAACGISQVHGRRYGRATPLGIDYASAVAGVLAVQGLLAARYAALRGHPVRQVRTSVAAAALLTVGQYIAAATADEPAQYEEREEQAPPPGATEAPPFTSQDGVRFEIEALEPGQWLAFWSRLGVDRRVIGRGWPPFQLRFATASCRLPVELSQTIAGLPYQEITTAAAGAGVGIVPVRRSGPRDYPAPPWRIARTPGAADLPHPGDRQHHEGAQRPPARPLDGVLVVELTRRLQGPLASHLLAQLGAEVVRVEPIGGDPLRGVPPMAGEVSARFHALNRGKQVIEADPRSPGGQRAIRELVDAADVFLHNLAPGKAEAFGLGAERLLTERPGLVYAWASGWGELFGDAAPFGTDYLVQAHSGLAALVTPPGRPAAPSLMTITDVFGGLISAEAVLAALLARAATGRGQLVGSSLWSAAVTLLDTVSPALTAAPTAGPPPLAPAQLARDPRFAAALYRDRCLLPRAPWEFHR</sequence>
<dbReference type="Pfam" id="PF02515">
    <property type="entry name" value="CoA_transf_3"/>
    <property type="match status" value="2"/>
</dbReference>
<evidence type="ECO:0000313" key="3">
    <source>
        <dbReference type="Proteomes" id="UP000540506"/>
    </source>
</evidence>
<feature type="region of interest" description="Disordered" evidence="1">
    <location>
        <begin position="1"/>
        <end position="23"/>
    </location>
</feature>
<gene>
    <name evidence="2" type="ORF">FHR34_005946</name>
</gene>
<dbReference type="PANTHER" id="PTHR48228">
    <property type="entry name" value="SUCCINYL-COA--D-CITRAMALATE COA-TRANSFERASE"/>
    <property type="match status" value="1"/>
</dbReference>
<dbReference type="GO" id="GO:0016740">
    <property type="term" value="F:transferase activity"/>
    <property type="evidence" value="ECO:0007669"/>
    <property type="project" value="UniProtKB-KW"/>
</dbReference>
<protein>
    <submittedName>
        <fullName evidence="2">Crotonobetainyl-CoA:carnitine CoA-transferase CaiB-like acyl-CoA transferase</fullName>
    </submittedName>
</protein>
<feature type="region of interest" description="Disordered" evidence="1">
    <location>
        <begin position="304"/>
        <end position="338"/>
    </location>
</feature>
<dbReference type="InterPro" id="IPR050509">
    <property type="entry name" value="CoA-transferase_III"/>
</dbReference>
<feature type="region of interest" description="Disordered" evidence="1">
    <location>
        <begin position="194"/>
        <end position="217"/>
    </location>
</feature>
<dbReference type="SUPFAM" id="SSF89796">
    <property type="entry name" value="CoA-transferase family III (CaiB/BaiF)"/>
    <property type="match status" value="2"/>
</dbReference>
<dbReference type="Proteomes" id="UP000540506">
    <property type="component" value="Unassembled WGS sequence"/>
</dbReference>
<reference evidence="2 3" key="1">
    <citation type="submission" date="2020-08" db="EMBL/GenBank/DDBJ databases">
        <title>Sequencing the genomes of 1000 actinobacteria strains.</title>
        <authorList>
            <person name="Klenk H.-P."/>
        </authorList>
    </citation>
    <scope>NUCLEOTIDE SEQUENCE [LARGE SCALE GENOMIC DNA]</scope>
    <source>
        <strain evidence="2 3">DSM 41654</strain>
    </source>
</reference>
<feature type="compositionally biased region" description="Basic and acidic residues" evidence="1">
    <location>
        <begin position="322"/>
        <end position="332"/>
    </location>
</feature>
<dbReference type="InterPro" id="IPR003673">
    <property type="entry name" value="CoA-Trfase_fam_III"/>
</dbReference>
<dbReference type="InterPro" id="IPR023606">
    <property type="entry name" value="CoA-Trfase_III_dom_1_sf"/>
</dbReference>
<keyword evidence="2" id="KW-0808">Transferase</keyword>
<dbReference type="AlphaFoldDB" id="A0A7W7VYE1"/>
<dbReference type="InterPro" id="IPR044855">
    <property type="entry name" value="CoA-Trfase_III_dom3_sf"/>
</dbReference>
<evidence type="ECO:0000256" key="1">
    <source>
        <dbReference type="SAM" id="MobiDB-lite"/>
    </source>
</evidence>
<dbReference type="Gene3D" id="3.30.1540.10">
    <property type="entry name" value="formyl-coa transferase, domain 3"/>
    <property type="match status" value="1"/>
</dbReference>
<organism evidence="2 3">
    <name type="scientific">Kitasatospora kifunensis</name>
    <name type="common">Streptomyces kifunensis</name>
    <dbReference type="NCBI Taxonomy" id="58351"/>
    <lineage>
        <taxon>Bacteria</taxon>
        <taxon>Bacillati</taxon>
        <taxon>Actinomycetota</taxon>
        <taxon>Actinomycetes</taxon>
        <taxon>Kitasatosporales</taxon>
        <taxon>Streptomycetaceae</taxon>
        <taxon>Kitasatospora</taxon>
    </lineage>
</organism>
<name>A0A7W7VYE1_KITKI</name>
<dbReference type="EMBL" id="JACHJV010000001">
    <property type="protein sequence ID" value="MBB4926953.1"/>
    <property type="molecule type" value="Genomic_DNA"/>
</dbReference>
<dbReference type="PANTHER" id="PTHR48228:SF5">
    <property type="entry name" value="ALPHA-METHYLACYL-COA RACEMASE"/>
    <property type="match status" value="1"/>
</dbReference>
<keyword evidence="3" id="KW-1185">Reference proteome</keyword>